<dbReference type="InterPro" id="IPR050229">
    <property type="entry name" value="GlpE_sulfurtransferase"/>
</dbReference>
<proteinExistence type="predicted"/>
<dbReference type="InterPro" id="IPR001763">
    <property type="entry name" value="Rhodanese-like_dom"/>
</dbReference>
<dbReference type="PANTHER" id="PTHR43031:SF1">
    <property type="entry name" value="PYRIDINE NUCLEOTIDE-DISULPHIDE OXIDOREDUCTASE"/>
    <property type="match status" value="1"/>
</dbReference>
<dbReference type="Gene3D" id="3.40.250.10">
    <property type="entry name" value="Rhodanese-like domain"/>
    <property type="match status" value="1"/>
</dbReference>
<dbReference type="SUPFAM" id="SSF52821">
    <property type="entry name" value="Rhodanese/Cell cycle control phosphatase"/>
    <property type="match status" value="1"/>
</dbReference>
<dbReference type="EMBL" id="PXVD01000038">
    <property type="protein sequence ID" value="MDJ1372689.1"/>
    <property type="molecule type" value="Genomic_DNA"/>
</dbReference>
<evidence type="ECO:0000313" key="3">
    <source>
        <dbReference type="Proteomes" id="UP001170379"/>
    </source>
</evidence>
<accession>A0ABT7CDD9</accession>
<comment type="caution">
    <text evidence="2">The sequence shown here is derived from an EMBL/GenBank/DDBJ whole genome shotgun (WGS) entry which is preliminary data.</text>
</comment>
<dbReference type="PROSITE" id="PS50206">
    <property type="entry name" value="RHODANESE_3"/>
    <property type="match status" value="1"/>
</dbReference>
<feature type="domain" description="Rhodanese" evidence="1">
    <location>
        <begin position="12"/>
        <end position="97"/>
    </location>
</feature>
<dbReference type="CDD" id="cd00158">
    <property type="entry name" value="RHOD"/>
    <property type="match status" value="1"/>
</dbReference>
<protein>
    <submittedName>
        <fullName evidence="2">Rhodanese-like domain-containing protein</fullName>
    </submittedName>
</protein>
<dbReference type="Proteomes" id="UP001170379">
    <property type="component" value="Unassembled WGS sequence"/>
</dbReference>
<dbReference type="InterPro" id="IPR036873">
    <property type="entry name" value="Rhodanese-like_dom_sf"/>
</dbReference>
<dbReference type="RefSeq" id="WP_026936452.1">
    <property type="nucleotide sequence ID" value="NZ_CP028426.1"/>
</dbReference>
<name>A0ABT7CDD9_9MICO</name>
<dbReference type="PANTHER" id="PTHR43031">
    <property type="entry name" value="FAD-DEPENDENT OXIDOREDUCTASE"/>
    <property type="match status" value="1"/>
</dbReference>
<reference evidence="2" key="2">
    <citation type="journal article" date="2022" name="Sci. Rep.">
        <title>In silico prediction of the enzymes involved in the degradation of the herbicide molinate by Gulosibacter molinativorax ON4T.</title>
        <authorList>
            <person name="Lopes A.R."/>
            <person name="Bunin E."/>
            <person name="Viana A.T."/>
            <person name="Froufe H."/>
            <person name="Munoz-Merida A."/>
            <person name="Pinho D."/>
            <person name="Figueiredo J."/>
            <person name="Barroso C."/>
            <person name="Vaz-Moreira I."/>
            <person name="Bellanger X."/>
            <person name="Egas C."/>
            <person name="Nunes O.C."/>
        </authorList>
    </citation>
    <scope>NUCLEOTIDE SEQUENCE</scope>
    <source>
        <strain evidence="2">ON4</strain>
    </source>
</reference>
<reference evidence="2" key="1">
    <citation type="submission" date="2018-03" db="EMBL/GenBank/DDBJ databases">
        <authorList>
            <person name="Nunes O.C."/>
            <person name="Lopes A.R."/>
            <person name="Froufe H."/>
            <person name="Munoz-Merida A."/>
            <person name="Barroso C."/>
            <person name="Egas C."/>
        </authorList>
    </citation>
    <scope>NUCLEOTIDE SEQUENCE</scope>
    <source>
        <strain evidence="2">ON4</strain>
    </source>
</reference>
<evidence type="ECO:0000259" key="1">
    <source>
        <dbReference type="PROSITE" id="PS50206"/>
    </source>
</evidence>
<evidence type="ECO:0000313" key="2">
    <source>
        <dbReference type="EMBL" id="MDJ1372689.1"/>
    </source>
</evidence>
<gene>
    <name evidence="2" type="ORF">C7K25_15225</name>
</gene>
<dbReference type="Pfam" id="PF00581">
    <property type="entry name" value="Rhodanese"/>
    <property type="match status" value="1"/>
</dbReference>
<sequence>MNEITPKDLYELGTDVTLIDVREPNEVAEVRVSYAKSIPLSELSERVDEIPEGAYIMCHAGGRSARTVEHLERLGKSTINVTGGISEWEQDGLPVERG</sequence>
<keyword evidence="3" id="KW-1185">Reference proteome</keyword>
<dbReference type="SMART" id="SM00450">
    <property type="entry name" value="RHOD"/>
    <property type="match status" value="1"/>
</dbReference>
<organism evidence="2 3">
    <name type="scientific">Gulosibacter molinativorax</name>
    <dbReference type="NCBI Taxonomy" id="256821"/>
    <lineage>
        <taxon>Bacteria</taxon>
        <taxon>Bacillati</taxon>
        <taxon>Actinomycetota</taxon>
        <taxon>Actinomycetes</taxon>
        <taxon>Micrococcales</taxon>
        <taxon>Microbacteriaceae</taxon>
        <taxon>Gulosibacter</taxon>
    </lineage>
</organism>